<name>A0A3Q0L796_VIBVU</name>
<protein>
    <submittedName>
        <fullName evidence="1">Uncharacterized protein</fullName>
    </submittedName>
</protein>
<dbReference type="Proteomes" id="UP000002275">
    <property type="component" value="Chromosome I"/>
</dbReference>
<dbReference type="KEGG" id="vvu:VV1_3176"/>
<reference evidence="2" key="1">
    <citation type="submission" date="2002-12" db="EMBL/GenBank/DDBJ databases">
        <title>Complete genome sequence of Vibrio vulnificus CMCP6.</title>
        <authorList>
            <person name="Rhee J.H."/>
            <person name="Kim S.Y."/>
            <person name="Chung S.S."/>
            <person name="Kim J.J."/>
            <person name="Moon Y.H."/>
            <person name="Jeong H."/>
            <person name="Choy H.E."/>
        </authorList>
    </citation>
    <scope>NUCLEOTIDE SEQUENCE [LARGE SCALE GENOMIC DNA]</scope>
    <source>
        <strain evidence="2">CMCP6</strain>
    </source>
</reference>
<sequence length="393" mass="45465">MVMQNIPGYTSFVLEAPELTYTKLISYIYPDLRELIAIKIAICFETGWSPDITERIDPDDYIYDPIPMENDWVFIKSTKAKGASVNKKTRLREQRLMIHPSSKTDKYSAYNLIKLLVKRTSTLRKGHLYEKATTDLDVHPAFISLVVNAGLKFVAHYPCRKGVNRSSSSKFIEKSIGYKLDLRRLRPTRLYLNEKEKKLPLLLQVALFGHSTSAITDEVYKDNSHFQQLRNDKLAMELDSIFDSIRDGSFKGKLVPLKQRTCIKKKIINIYTNHNGESPLAICNNPYYPTWHLSDGGQIPRSNKPCKQFNKCLTCQQSSVTSDNIPFVVDRFLYLDQKRRSMRSDQFDCMYREEYEAAKEVIESWPYQEDIQEAELRNAVDGYLLPPIISESN</sequence>
<dbReference type="EMBL" id="AE016795">
    <property type="protein sequence ID" value="AAO11492.1"/>
    <property type="molecule type" value="Genomic_DNA"/>
</dbReference>
<reference evidence="1 2" key="3">
    <citation type="journal article" date="2011" name="Mol. Syst. Biol.">
        <title>Integrative genome-scale metabolic analysis of Vibrio vulnificus for drug targeting and discovery.</title>
        <authorList>
            <person name="Kim H.U."/>
            <person name="Kim S.Y."/>
            <person name="Jeong H."/>
            <person name="Kim T.Y."/>
            <person name="Kim J.J."/>
            <person name="Choy H.E."/>
            <person name="Yi K.Y."/>
            <person name="Rhee J.H."/>
            <person name="Lee S.Y."/>
        </authorList>
    </citation>
    <scope>NUCLEOTIDE SEQUENCE [LARGE SCALE GENOMIC DNA]</scope>
    <source>
        <strain evidence="1 2">CMCP6</strain>
    </source>
</reference>
<organism evidence="1 2">
    <name type="scientific">Vibrio vulnificus (strain CMCP6)</name>
    <dbReference type="NCBI Taxonomy" id="216895"/>
    <lineage>
        <taxon>Bacteria</taxon>
        <taxon>Pseudomonadati</taxon>
        <taxon>Pseudomonadota</taxon>
        <taxon>Gammaproteobacteria</taxon>
        <taxon>Vibrionales</taxon>
        <taxon>Vibrionaceae</taxon>
        <taxon>Vibrio</taxon>
    </lineage>
</organism>
<reference evidence="1 2" key="2">
    <citation type="journal article" date="2003" name="Infect. Immun.">
        <title>Characterization and pathogenic significance of Vibrio vulnificus antigens preferentially expressed in septicemic patients.</title>
        <authorList>
            <person name="Kim Y.R."/>
            <person name="Lee S.E."/>
            <person name="Kim C.M."/>
            <person name="Kim S.Y."/>
            <person name="Shin E.K."/>
            <person name="Shin D.H."/>
            <person name="Chung S.S."/>
            <person name="Choy H.E."/>
            <person name="Progulske-Fox A."/>
            <person name="Hillman J.D."/>
            <person name="Handfield M."/>
            <person name="Rhee J.H."/>
        </authorList>
    </citation>
    <scope>NUCLEOTIDE SEQUENCE [LARGE SCALE GENOMIC DNA]</scope>
    <source>
        <strain evidence="1 2">CMCP6</strain>
    </source>
</reference>
<proteinExistence type="predicted"/>
<evidence type="ECO:0000313" key="1">
    <source>
        <dbReference type="EMBL" id="AAO11492.1"/>
    </source>
</evidence>
<dbReference type="AlphaFoldDB" id="A0A3Q0L796"/>
<evidence type="ECO:0000313" key="2">
    <source>
        <dbReference type="Proteomes" id="UP000002275"/>
    </source>
</evidence>
<gene>
    <name evidence="1" type="ordered locus">VV1_3176</name>
</gene>
<accession>A0A3Q0L796</accession>